<dbReference type="Gene3D" id="3.40.190.10">
    <property type="entry name" value="Periplasmic binding protein-like II"/>
    <property type="match status" value="1"/>
</dbReference>
<dbReference type="InterPro" id="IPR039424">
    <property type="entry name" value="SBP_5"/>
</dbReference>
<feature type="domain" description="Solute-binding protein family 5" evidence="2">
    <location>
        <begin position="99"/>
        <end position="451"/>
    </location>
</feature>
<evidence type="ECO:0000256" key="1">
    <source>
        <dbReference type="SAM" id="SignalP"/>
    </source>
</evidence>
<dbReference type="SUPFAM" id="SSF53850">
    <property type="entry name" value="Periplasmic binding protein-like II"/>
    <property type="match status" value="1"/>
</dbReference>
<dbReference type="PANTHER" id="PTHR30290">
    <property type="entry name" value="PERIPLASMIC BINDING COMPONENT OF ABC TRANSPORTER"/>
    <property type="match status" value="1"/>
</dbReference>
<dbReference type="GO" id="GO:0042597">
    <property type="term" value="C:periplasmic space"/>
    <property type="evidence" value="ECO:0007669"/>
    <property type="project" value="UniProtKB-ARBA"/>
</dbReference>
<keyword evidence="1" id="KW-0732">Signal</keyword>
<dbReference type="PIRSF" id="PIRSF002741">
    <property type="entry name" value="MppA"/>
    <property type="match status" value="1"/>
</dbReference>
<reference evidence="3 4" key="1">
    <citation type="submission" date="2018-11" db="EMBL/GenBank/DDBJ databases">
        <authorList>
            <person name="Li F."/>
        </authorList>
    </citation>
    <scope>NUCLEOTIDE SEQUENCE [LARGE SCALE GENOMIC DNA]</scope>
    <source>
        <strain evidence="3 4">YS17T</strain>
    </source>
</reference>
<gene>
    <name evidence="3" type="ORF">EHW97_03985</name>
</gene>
<dbReference type="PROSITE" id="PS51257">
    <property type="entry name" value="PROKAR_LIPOPROTEIN"/>
    <property type="match status" value="1"/>
</dbReference>
<feature type="chain" id="PRO_5038407025" description="Solute-binding protein family 5 domain-containing protein" evidence="1">
    <location>
        <begin position="17"/>
        <end position="545"/>
    </location>
</feature>
<dbReference type="AlphaFoldDB" id="A0A3N6X6Y0"/>
<dbReference type="RefSeq" id="WP_124235862.1">
    <property type="nucleotide sequence ID" value="NZ_JBHUFI010000009.1"/>
</dbReference>
<proteinExistence type="predicted"/>
<dbReference type="EMBL" id="RQJX01000003">
    <property type="protein sequence ID" value="RQN09408.1"/>
    <property type="molecule type" value="Genomic_DNA"/>
</dbReference>
<comment type="caution">
    <text evidence="3">The sequence shown here is derived from an EMBL/GenBank/DDBJ whole genome shotgun (WGS) entry which is preliminary data.</text>
</comment>
<accession>A0A3N6X6Y0</accession>
<protein>
    <recommendedName>
        <fullName evidence="2">Solute-binding protein family 5 domain-containing protein</fullName>
    </recommendedName>
</protein>
<keyword evidence="4" id="KW-1185">Reference proteome</keyword>
<dbReference type="InterPro" id="IPR030678">
    <property type="entry name" value="Peptide/Ni-bd"/>
</dbReference>
<dbReference type="Pfam" id="PF00496">
    <property type="entry name" value="SBP_bac_5"/>
    <property type="match status" value="1"/>
</dbReference>
<name>A0A3N6X6Y0_9ACTN</name>
<feature type="signal peptide" evidence="1">
    <location>
        <begin position="1"/>
        <end position="16"/>
    </location>
</feature>
<evidence type="ECO:0000313" key="3">
    <source>
        <dbReference type="EMBL" id="RQN09408.1"/>
    </source>
</evidence>
<organism evidence="3 4">
    <name type="scientific">Aeromicrobium camelliae</name>
    <dbReference type="NCBI Taxonomy" id="1538144"/>
    <lineage>
        <taxon>Bacteria</taxon>
        <taxon>Bacillati</taxon>
        <taxon>Actinomycetota</taxon>
        <taxon>Actinomycetes</taxon>
        <taxon>Propionibacteriales</taxon>
        <taxon>Nocardioidaceae</taxon>
        <taxon>Aeromicrobium</taxon>
    </lineage>
</organism>
<dbReference type="GO" id="GO:0043190">
    <property type="term" value="C:ATP-binding cassette (ABC) transporter complex"/>
    <property type="evidence" value="ECO:0007669"/>
    <property type="project" value="InterPro"/>
</dbReference>
<sequence length="545" mass="57254">MIKRSFALVLATVLLAAGCSTPEPEPVPRPDGVQFSDLRSADAAELRDGGTLTLAAAGWPTSFNPWTSEGAATDTAADLLAPTLGSAVRPTEEGDWETDPDYAESVEIVADDPLTVEVRLNPDAVWQDGTPIGAADLAAFVEAVRNPATAAVAHPAYELVQEVRPGADDTSYQVVFSRPTADWPAAVYPPLPQSVSKDPQLFAGGFAETAVPANGPFVVDRIDRATGTIELSRNPRWWGQTPLLERIVWRVAEPEVLAEAYDADEVDGLLPEAAIGADVDDTDRRYAVDTSWVQLTLNGGRGPLSDPAVRQAVAAAVDRPAIADAMAEASGGATEAMGSTVLLPGQRGAAAAAPKRDVQQAAALLDGAGWAEGEDGVRARDGQQLELRFPVPEGDVEGADRADLVAEQLAEVGISVRVEDVPAEDFQESVVVPLAFDIVGFAWDASAFPIEEATARLTPADSNRNFTGIATEPVTRAFEAARGELNDERFIEAVNAADAAAAEQASIIALAPVPAVMVLDPAVRNLGPSTFAPVDWTIVGFEAED</sequence>
<dbReference type="GO" id="GO:1904680">
    <property type="term" value="F:peptide transmembrane transporter activity"/>
    <property type="evidence" value="ECO:0007669"/>
    <property type="project" value="TreeGrafter"/>
</dbReference>
<dbReference type="Proteomes" id="UP000275225">
    <property type="component" value="Unassembled WGS sequence"/>
</dbReference>
<dbReference type="PANTHER" id="PTHR30290:SF65">
    <property type="entry name" value="MONOACYL PHOSPHATIDYLINOSITOL TETRAMANNOSIDE-BINDING PROTEIN LPQW-RELATED"/>
    <property type="match status" value="1"/>
</dbReference>
<evidence type="ECO:0000313" key="4">
    <source>
        <dbReference type="Proteomes" id="UP000275225"/>
    </source>
</evidence>
<dbReference type="GO" id="GO:0015833">
    <property type="term" value="P:peptide transport"/>
    <property type="evidence" value="ECO:0007669"/>
    <property type="project" value="TreeGrafter"/>
</dbReference>
<dbReference type="Gene3D" id="3.10.105.10">
    <property type="entry name" value="Dipeptide-binding Protein, Domain 3"/>
    <property type="match status" value="1"/>
</dbReference>
<evidence type="ECO:0000259" key="2">
    <source>
        <dbReference type="Pfam" id="PF00496"/>
    </source>
</evidence>
<dbReference type="OrthoDB" id="3713816at2"/>
<dbReference type="InterPro" id="IPR000914">
    <property type="entry name" value="SBP_5_dom"/>
</dbReference>